<accession>A0A8H6E6Q0</accession>
<dbReference type="OrthoDB" id="4427631at2759"/>
<dbReference type="AlphaFoldDB" id="A0A5N7CL60"/>
<evidence type="ECO:0000313" key="2">
    <source>
        <dbReference type="EMBL" id="KAE8394418.1"/>
    </source>
</evidence>
<dbReference type="EMBL" id="SPNV01000127">
    <property type="protein sequence ID" value="KAF5860523.1"/>
    <property type="molecule type" value="Genomic_DNA"/>
</dbReference>
<name>A0A5N7CL60_PETAA</name>
<keyword evidence="4" id="KW-1185">Reference proteome</keyword>
<feature type="chain" id="PRO_5043207873" evidence="1">
    <location>
        <begin position="20"/>
        <end position="76"/>
    </location>
</feature>
<dbReference type="Proteomes" id="UP000326877">
    <property type="component" value="Unassembled WGS sequence"/>
</dbReference>
<organism evidence="2">
    <name type="scientific">Petromyces alliaceus</name>
    <name type="common">Aspergillus alliaceus</name>
    <dbReference type="NCBI Taxonomy" id="209559"/>
    <lineage>
        <taxon>Eukaryota</taxon>
        <taxon>Fungi</taxon>
        <taxon>Dikarya</taxon>
        <taxon>Ascomycota</taxon>
        <taxon>Pezizomycotina</taxon>
        <taxon>Eurotiomycetes</taxon>
        <taxon>Eurotiomycetidae</taxon>
        <taxon>Eurotiales</taxon>
        <taxon>Aspergillaceae</taxon>
        <taxon>Aspergillus</taxon>
        <taxon>Aspergillus subgen. Circumdati</taxon>
    </lineage>
</organism>
<evidence type="ECO:0000313" key="4">
    <source>
        <dbReference type="Proteomes" id="UP000541154"/>
    </source>
</evidence>
<dbReference type="EMBL" id="ML735223">
    <property type="protein sequence ID" value="KAE8394418.1"/>
    <property type="molecule type" value="Genomic_DNA"/>
</dbReference>
<evidence type="ECO:0000313" key="3">
    <source>
        <dbReference type="EMBL" id="KAF5860523.1"/>
    </source>
</evidence>
<feature type="signal peptide" evidence="1">
    <location>
        <begin position="1"/>
        <end position="19"/>
    </location>
</feature>
<sequence length="76" mass="7774">MQLSYLLIYFAACISSTVALPTEGVIEPEGYTGAGGVAILNGIELPASKRDELELEGYTGAGGVAILNGVDLPTSD</sequence>
<gene>
    <name evidence="2" type="ORF">BDV23DRAFT_179571</name>
    <name evidence="3" type="ORF">ETB97_001423</name>
</gene>
<keyword evidence="1" id="KW-0732">Signal</keyword>
<proteinExistence type="predicted"/>
<reference evidence="2" key="2">
    <citation type="submission" date="2019-04" db="EMBL/GenBank/DDBJ databases">
        <title>Friends and foes A comparative genomics studyof 23 Aspergillus species from section Flavi.</title>
        <authorList>
            <consortium name="DOE Joint Genome Institute"/>
            <person name="Kjaerbolling I."/>
            <person name="Vesth T."/>
            <person name="Frisvad J.C."/>
            <person name="Nybo J.L."/>
            <person name="Theobald S."/>
            <person name="Kildgaard S."/>
            <person name="Isbrandt T."/>
            <person name="Kuo A."/>
            <person name="Sato A."/>
            <person name="Lyhne E.K."/>
            <person name="Kogle M.E."/>
            <person name="Wiebenga A."/>
            <person name="Kun R.S."/>
            <person name="Lubbers R.J."/>
            <person name="Makela M.R."/>
            <person name="Barry K."/>
            <person name="Chovatia M."/>
            <person name="Clum A."/>
            <person name="Daum C."/>
            <person name="Haridas S."/>
            <person name="He G."/>
            <person name="LaButti K."/>
            <person name="Lipzen A."/>
            <person name="Mondo S."/>
            <person name="Riley R."/>
            <person name="Salamov A."/>
            <person name="Simmons B.A."/>
            <person name="Magnuson J.K."/>
            <person name="Henrissat B."/>
            <person name="Mortensen U.H."/>
            <person name="Larsen T.O."/>
            <person name="Devries R.P."/>
            <person name="Grigoriev I.V."/>
            <person name="Machida M."/>
            <person name="Baker S.E."/>
            <person name="Andersen M.R."/>
        </authorList>
    </citation>
    <scope>NUCLEOTIDE SEQUENCE [LARGE SCALE GENOMIC DNA]</scope>
    <source>
        <strain evidence="2">IBT 14317</strain>
    </source>
</reference>
<reference evidence="3 4" key="1">
    <citation type="submission" date="2019-04" db="EMBL/GenBank/DDBJ databases">
        <title>Aspergillus burnettii sp. nov., novel species from soil in southeast Queensland.</title>
        <authorList>
            <person name="Gilchrist C.L.M."/>
            <person name="Pitt J.I."/>
            <person name="Lange L."/>
            <person name="Lacey H.J."/>
            <person name="Vuong D."/>
            <person name="Midgley D.J."/>
            <person name="Greenfield P."/>
            <person name="Bradbury M."/>
            <person name="Lacey E."/>
            <person name="Busk P.K."/>
            <person name="Pilgaard B."/>
            <person name="Chooi Y.H."/>
            <person name="Piggott A.M."/>
        </authorList>
    </citation>
    <scope>NUCLEOTIDE SEQUENCE [LARGE SCALE GENOMIC DNA]</scope>
    <source>
        <strain evidence="3 4">FRR 5400</strain>
    </source>
</reference>
<dbReference type="Proteomes" id="UP000541154">
    <property type="component" value="Unassembled WGS sequence"/>
</dbReference>
<accession>A0A5N7CL60</accession>
<evidence type="ECO:0000256" key="1">
    <source>
        <dbReference type="SAM" id="SignalP"/>
    </source>
</evidence>
<protein>
    <submittedName>
        <fullName evidence="2">Uncharacterized protein</fullName>
    </submittedName>
</protein>